<reference evidence="3 4" key="1">
    <citation type="submission" date="2019-12" db="EMBL/GenBank/DDBJ databases">
        <title>Genomic-based taxomic classification of the family Erythrobacteraceae.</title>
        <authorList>
            <person name="Xu L."/>
        </authorList>
    </citation>
    <scope>NUCLEOTIDE SEQUENCE [LARGE SCALE GENOMIC DNA]</scope>
    <source>
        <strain evidence="3 4">H32</strain>
    </source>
</reference>
<keyword evidence="2" id="KW-0812">Transmembrane</keyword>
<comment type="caution">
    <text evidence="3">The sequence shown here is derived from an EMBL/GenBank/DDBJ whole genome shotgun (WGS) entry which is preliminary data.</text>
</comment>
<feature type="compositionally biased region" description="Acidic residues" evidence="1">
    <location>
        <begin position="488"/>
        <end position="499"/>
    </location>
</feature>
<evidence type="ECO:0000256" key="2">
    <source>
        <dbReference type="SAM" id="Phobius"/>
    </source>
</evidence>
<dbReference type="Proteomes" id="UP000444401">
    <property type="component" value="Unassembled WGS sequence"/>
</dbReference>
<evidence type="ECO:0000313" key="4">
    <source>
        <dbReference type="Proteomes" id="UP000444401"/>
    </source>
</evidence>
<feature type="region of interest" description="Disordered" evidence="1">
    <location>
        <begin position="570"/>
        <end position="645"/>
    </location>
</feature>
<feature type="compositionally biased region" description="Acidic residues" evidence="1">
    <location>
        <begin position="276"/>
        <end position="290"/>
    </location>
</feature>
<dbReference type="RefSeq" id="WP_160734008.1">
    <property type="nucleotide sequence ID" value="NZ_WTYO01000005.1"/>
</dbReference>
<sequence length="660" mass="67500">MAAKDQGQTASQVPISQHPVFPAIVALWFAALLGIGSLVLPVALFEALAEATGLAAAVPAAAPPLGVTARILIALVFAALGVVAGLYIARKVVAAQGATRPAARRRAQPASTRRDEAAKRPISAREELGVESFDEPIEAPRPAPSSAPAPGRRRALAVTDESGPSELLDRADLPGAEEPVALAPELATPVDDVPAEEAPDALDLAVFADQDAAQPAADMMPAPEPEPAEALEAEPQPAAEVPGPFAAMPSEQPAEGARPFDAPRAAPPAFHADPVADAEVDVAEADDADEADRPNLAEPADQPFAGLPSAAFADAGDDPAVTEEIAAAEDPEADEAPPEGALAELSIAELVDRFAQSLQRAARREQEAAAAARAPADAPAESPSRYVPDLGVAAEEAPRLEPATAPATRVAFAADATTDDPAVEAAPVAAEEAPAPVTAAEEASSPEGAREEDAEGEVLAEPRAFAAPPSVPAALRPLAFDPEAHDGDEGDAAENEEADLALTLPLSRQARAFDRPAPGPEAAAPVAGDDAIDGEEGDGDAGFAGNDAIAAEDGCGSLLDIRRGPREREFVRIEDAEDNDLPEPVVVFPGQEDRRATPAADGPAREPGAPPAPPQRRPFDAPAGDAEGAGTARREPLDEAQAERALREALQKLQRLSGAA</sequence>
<feature type="compositionally biased region" description="Basic and acidic residues" evidence="1">
    <location>
        <begin position="112"/>
        <end position="128"/>
    </location>
</feature>
<proteinExistence type="predicted"/>
<feature type="compositionally biased region" description="Low complexity" evidence="1">
    <location>
        <begin position="368"/>
        <end position="385"/>
    </location>
</feature>
<evidence type="ECO:0000313" key="3">
    <source>
        <dbReference type="EMBL" id="MXO69381.1"/>
    </source>
</evidence>
<keyword evidence="2" id="KW-1133">Transmembrane helix</keyword>
<feature type="compositionally biased region" description="Acidic residues" evidence="1">
    <location>
        <begin position="530"/>
        <end position="539"/>
    </location>
</feature>
<keyword evidence="2" id="KW-0472">Membrane</keyword>
<accession>A0ABW9UZJ1</accession>
<dbReference type="EMBL" id="WTYO01000005">
    <property type="protein sequence ID" value="MXO69381.1"/>
    <property type="molecule type" value="Genomic_DNA"/>
</dbReference>
<feature type="compositionally biased region" description="Low complexity" evidence="1">
    <location>
        <begin position="598"/>
        <end position="607"/>
    </location>
</feature>
<feature type="transmembrane region" description="Helical" evidence="2">
    <location>
        <begin position="65"/>
        <end position="89"/>
    </location>
</feature>
<keyword evidence="4" id="KW-1185">Reference proteome</keyword>
<organism evidence="3 4">
    <name type="scientific">Pelagerythrobacter marinus</name>
    <dbReference type="NCBI Taxonomy" id="538382"/>
    <lineage>
        <taxon>Bacteria</taxon>
        <taxon>Pseudomonadati</taxon>
        <taxon>Pseudomonadota</taxon>
        <taxon>Alphaproteobacteria</taxon>
        <taxon>Sphingomonadales</taxon>
        <taxon>Erythrobacteraceae</taxon>
        <taxon>Pelagerythrobacter</taxon>
    </lineage>
</organism>
<feature type="region of interest" description="Disordered" evidence="1">
    <location>
        <begin position="99"/>
        <end position="173"/>
    </location>
</feature>
<feature type="compositionally biased region" description="Low complexity" evidence="1">
    <location>
        <begin position="520"/>
        <end position="529"/>
    </location>
</feature>
<feature type="transmembrane region" description="Helical" evidence="2">
    <location>
        <begin position="20"/>
        <end position="45"/>
    </location>
</feature>
<gene>
    <name evidence="3" type="ORF">GRI72_11155</name>
</gene>
<feature type="region of interest" description="Disordered" evidence="1">
    <location>
        <begin position="215"/>
        <end position="338"/>
    </location>
</feature>
<feature type="region of interest" description="Disordered" evidence="1">
    <location>
        <begin position="360"/>
        <end position="386"/>
    </location>
</feature>
<feature type="compositionally biased region" description="Low complexity" evidence="1">
    <location>
        <begin position="257"/>
        <end position="275"/>
    </location>
</feature>
<protein>
    <submittedName>
        <fullName evidence="3">Uncharacterized protein</fullName>
    </submittedName>
</protein>
<feature type="compositionally biased region" description="Low complexity" evidence="1">
    <location>
        <begin position="423"/>
        <end position="447"/>
    </location>
</feature>
<feature type="compositionally biased region" description="Basic and acidic residues" evidence="1">
    <location>
        <begin position="632"/>
        <end position="645"/>
    </location>
</feature>
<feature type="region of interest" description="Disordered" evidence="1">
    <location>
        <begin position="419"/>
        <end position="548"/>
    </location>
</feature>
<name>A0ABW9UZJ1_9SPHN</name>
<evidence type="ECO:0000256" key="1">
    <source>
        <dbReference type="SAM" id="MobiDB-lite"/>
    </source>
</evidence>
<feature type="compositionally biased region" description="Acidic residues" evidence="1">
    <location>
        <begin position="315"/>
        <end position="337"/>
    </location>
</feature>